<sequence>SCGDTWLFLPNLVKVRDVGACVVRLWSHVVAPVFRELLVSAGVYRVPAALAGLRIRGGGVTFGGPWRGFGRSSRYSGIRAQGSNEICNELITMAVPKKGSGCELQESVAAVAGCACFRRGCCFARAAFGFVFGLRIRVGVSRRLREPTCGVAFTGAGLCEVLPRFFSSDSGGKLFVVVLVSVVWLVAIALPSRLRCIAWLLCVLEMFSRTVGCCFDEGFSQDCSGLVSVGYCATSGLRLRSGDVFPERLLALWDREVGFVSRTLWALPDGGLVSAMSVWLVVLMWKCQSRLVVVPCVWRRLVVRVSFLCFLVEWQLDLSSVTSRFDPFEVCPGVGIVVTAIVACGVPEWWHSFGYGW</sequence>
<dbReference type="Proteomes" id="UP000652761">
    <property type="component" value="Unassembled WGS sequence"/>
</dbReference>
<evidence type="ECO:0000313" key="2">
    <source>
        <dbReference type="Proteomes" id="UP000652761"/>
    </source>
</evidence>
<protein>
    <submittedName>
        <fullName evidence="1">Uncharacterized protein</fullName>
    </submittedName>
</protein>
<gene>
    <name evidence="1" type="ORF">Taro_013534</name>
</gene>
<dbReference type="EMBL" id="NMUH01000545">
    <property type="protein sequence ID" value="MQL81084.1"/>
    <property type="molecule type" value="Genomic_DNA"/>
</dbReference>
<evidence type="ECO:0000313" key="1">
    <source>
        <dbReference type="EMBL" id="MQL81084.1"/>
    </source>
</evidence>
<feature type="non-terminal residue" evidence="1">
    <location>
        <position position="1"/>
    </location>
</feature>
<reference evidence="1" key="1">
    <citation type="submission" date="2017-07" db="EMBL/GenBank/DDBJ databases">
        <title>Taro Niue Genome Assembly and Annotation.</title>
        <authorList>
            <person name="Atibalentja N."/>
            <person name="Keating K."/>
            <person name="Fields C.J."/>
        </authorList>
    </citation>
    <scope>NUCLEOTIDE SEQUENCE</scope>
    <source>
        <strain evidence="1">Niue_2</strain>
        <tissue evidence="1">Leaf</tissue>
    </source>
</reference>
<proteinExistence type="predicted"/>
<organism evidence="1 2">
    <name type="scientific">Colocasia esculenta</name>
    <name type="common">Wild taro</name>
    <name type="synonym">Arum esculentum</name>
    <dbReference type="NCBI Taxonomy" id="4460"/>
    <lineage>
        <taxon>Eukaryota</taxon>
        <taxon>Viridiplantae</taxon>
        <taxon>Streptophyta</taxon>
        <taxon>Embryophyta</taxon>
        <taxon>Tracheophyta</taxon>
        <taxon>Spermatophyta</taxon>
        <taxon>Magnoliopsida</taxon>
        <taxon>Liliopsida</taxon>
        <taxon>Araceae</taxon>
        <taxon>Aroideae</taxon>
        <taxon>Colocasieae</taxon>
        <taxon>Colocasia</taxon>
    </lineage>
</organism>
<name>A0A843UGG4_COLES</name>
<accession>A0A843UGG4</accession>
<keyword evidence="2" id="KW-1185">Reference proteome</keyword>
<dbReference type="AlphaFoldDB" id="A0A843UGG4"/>
<comment type="caution">
    <text evidence="1">The sequence shown here is derived from an EMBL/GenBank/DDBJ whole genome shotgun (WGS) entry which is preliminary data.</text>
</comment>